<dbReference type="Proteomes" id="UP000250079">
    <property type="component" value="Chromosome"/>
</dbReference>
<protein>
    <submittedName>
        <fullName evidence="1">Protein MtfA</fullName>
    </submittedName>
</protein>
<dbReference type="SUPFAM" id="SSF55486">
    <property type="entry name" value="Metalloproteases ('zincins'), catalytic domain"/>
    <property type="match status" value="1"/>
</dbReference>
<evidence type="ECO:0000313" key="2">
    <source>
        <dbReference type="Proteomes" id="UP000250079"/>
    </source>
</evidence>
<dbReference type="InterPro" id="IPR024079">
    <property type="entry name" value="MetalloPept_cat_dom_sf"/>
</dbReference>
<dbReference type="GO" id="GO:0005829">
    <property type="term" value="C:cytosol"/>
    <property type="evidence" value="ECO:0007669"/>
    <property type="project" value="TreeGrafter"/>
</dbReference>
<evidence type="ECO:0000313" key="1">
    <source>
        <dbReference type="EMBL" id="ASJ75967.1"/>
    </source>
</evidence>
<keyword evidence="2" id="KW-1185">Reference proteome</keyword>
<dbReference type="EMBL" id="CP018632">
    <property type="protein sequence ID" value="ASJ75967.1"/>
    <property type="molecule type" value="Genomic_DNA"/>
</dbReference>
<dbReference type="InterPro" id="IPR010384">
    <property type="entry name" value="MtfA_fam"/>
</dbReference>
<dbReference type="RefSeq" id="WP_088920801.1">
    <property type="nucleotide sequence ID" value="NZ_CP018632.1"/>
</dbReference>
<dbReference type="InterPro" id="IPR042252">
    <property type="entry name" value="MtfA_N"/>
</dbReference>
<dbReference type="Gene3D" id="3.40.390.10">
    <property type="entry name" value="Collagenase (Catalytic Domain)"/>
    <property type="match status" value="1"/>
</dbReference>
<dbReference type="GO" id="GO:0008237">
    <property type="term" value="F:metallopeptidase activity"/>
    <property type="evidence" value="ECO:0007669"/>
    <property type="project" value="InterPro"/>
</dbReference>
<dbReference type="OrthoDB" id="9786424at2"/>
<organism evidence="1 2">
    <name type="scientific">Granulosicoccus antarcticus IMCC3135</name>
    <dbReference type="NCBI Taxonomy" id="1192854"/>
    <lineage>
        <taxon>Bacteria</taxon>
        <taxon>Pseudomonadati</taxon>
        <taxon>Pseudomonadota</taxon>
        <taxon>Gammaproteobacteria</taxon>
        <taxon>Chromatiales</taxon>
        <taxon>Granulosicoccaceae</taxon>
        <taxon>Granulosicoccus</taxon>
    </lineage>
</organism>
<dbReference type="CDD" id="cd20169">
    <property type="entry name" value="Peptidase_M90_mtfA"/>
    <property type="match status" value="1"/>
</dbReference>
<gene>
    <name evidence="1" type="primary">mtfA</name>
    <name evidence="1" type="ORF">IMCC3135_29585</name>
</gene>
<dbReference type="GO" id="GO:0004177">
    <property type="term" value="F:aminopeptidase activity"/>
    <property type="evidence" value="ECO:0007669"/>
    <property type="project" value="TreeGrafter"/>
</dbReference>
<dbReference type="PANTHER" id="PTHR30164:SF2">
    <property type="entry name" value="PROTEIN MTFA"/>
    <property type="match status" value="1"/>
</dbReference>
<dbReference type="Pfam" id="PF06167">
    <property type="entry name" value="Peptidase_M90"/>
    <property type="match status" value="1"/>
</dbReference>
<proteinExistence type="predicted"/>
<dbReference type="PANTHER" id="PTHR30164">
    <property type="entry name" value="MTFA PEPTIDASE"/>
    <property type="match status" value="1"/>
</dbReference>
<reference evidence="1 2" key="1">
    <citation type="submission" date="2016-12" db="EMBL/GenBank/DDBJ databases">
        <authorList>
            <person name="Song W.-J."/>
            <person name="Kurnit D.M."/>
        </authorList>
    </citation>
    <scope>NUCLEOTIDE SEQUENCE [LARGE SCALE GENOMIC DNA]</scope>
    <source>
        <strain evidence="1 2">IMCC3135</strain>
    </source>
</reference>
<dbReference type="AlphaFoldDB" id="A0A2Z2P5J3"/>
<name>A0A2Z2P5J3_9GAMM</name>
<accession>A0A2Z2P5J3</accession>
<sequence>MPWYKDLFRGRRVVDPPVTEQLWQQIVARSPAVLHLDRDALARLKLAAERFLQTKSFEAARGMVLDDGIRLQIALHACLLTLDLPHLDYRALHSIIVYPDAFLSPHRHIDQAGVVHAGGRTLAGEAWLNGPVVLAWSDVLQPRPGGNVILHEFAHKLDGVNGVVNGFPPMPPNLSSRQWSLDLQSAFDTLNWQLDRGLPAAIDAYAATSPAEFFAVCSEYFFEAPGQLHAVFPEVYEQLEQFFGQRTLRHHSAGSAPAWRLHS</sequence>
<dbReference type="KEGG" id="gai:IMCC3135_29585"/>
<dbReference type="Gene3D" id="1.10.472.150">
    <property type="entry name" value="Glucose-regulated metallo-peptidase M90, N-terminal domain"/>
    <property type="match status" value="1"/>
</dbReference>